<feature type="compositionally biased region" description="Basic and acidic residues" evidence="2">
    <location>
        <begin position="263"/>
        <end position="272"/>
    </location>
</feature>
<dbReference type="EnsemblMetazoa" id="XM_038214381.1">
    <property type="protein sequence ID" value="XP_038070309.1"/>
    <property type="gene ID" value="LOC119739431"/>
</dbReference>
<keyword evidence="1" id="KW-0175">Coiled coil</keyword>
<evidence type="ECO:0000256" key="2">
    <source>
        <dbReference type="SAM" id="MobiDB-lite"/>
    </source>
</evidence>
<organism evidence="3 4">
    <name type="scientific">Patiria miniata</name>
    <name type="common">Bat star</name>
    <name type="synonym">Asterina miniata</name>
    <dbReference type="NCBI Taxonomy" id="46514"/>
    <lineage>
        <taxon>Eukaryota</taxon>
        <taxon>Metazoa</taxon>
        <taxon>Echinodermata</taxon>
        <taxon>Eleutherozoa</taxon>
        <taxon>Asterozoa</taxon>
        <taxon>Asteroidea</taxon>
        <taxon>Valvatacea</taxon>
        <taxon>Valvatida</taxon>
        <taxon>Asterinidae</taxon>
        <taxon>Patiria</taxon>
    </lineage>
</organism>
<evidence type="ECO:0000313" key="3">
    <source>
        <dbReference type="EnsemblMetazoa" id="XP_038070309.1"/>
    </source>
</evidence>
<evidence type="ECO:0000256" key="1">
    <source>
        <dbReference type="SAM" id="Coils"/>
    </source>
</evidence>
<dbReference type="OMA" id="RPQHVDK"/>
<dbReference type="Proteomes" id="UP000887568">
    <property type="component" value="Unplaced"/>
</dbReference>
<reference evidence="3" key="1">
    <citation type="submission" date="2022-11" db="UniProtKB">
        <authorList>
            <consortium name="EnsemblMetazoa"/>
        </authorList>
    </citation>
    <scope>IDENTIFICATION</scope>
</reference>
<feature type="region of interest" description="Disordered" evidence="2">
    <location>
        <begin position="146"/>
        <end position="196"/>
    </location>
</feature>
<evidence type="ECO:0000313" key="4">
    <source>
        <dbReference type="Proteomes" id="UP000887568"/>
    </source>
</evidence>
<feature type="compositionally biased region" description="Low complexity" evidence="2">
    <location>
        <begin position="277"/>
        <end position="297"/>
    </location>
</feature>
<sequence>MSNRVHLRSGSAGPDNRAFREAIANMRLEVLEAKAETQRVRDQLNCLIMLVKRAWMGDQAAAVHVANIVGAAPPKFLRDEQNEEVSAINKNRSLHHWAMLSIGLLNRHYRRLEAQALSRAKQRLQERQDYLDQQLTKHRALLREASGRGLADVKKTSNPYLEPQKPHSSWNSRPKSSKPSPLAQPEFDYPKQFRPPKEPVVASTMMQHLANIAKMERENQHDLFSASHVVPDRSKAKRPSSGNQKLKDNQRARPKSAVIAATKGERPLKYETTHPVSGKPSSSSKPRAKSAKAASGRIFEMTEGDPSSSKPSGEDLSLFNEDERANGGYAKNGDHTRNSGHAWNSSHTRFEDTVSEGLRHMESMEEDFRKTAKMLQEKLGISGDGVI</sequence>
<feature type="compositionally biased region" description="Basic and acidic residues" evidence="2">
    <location>
        <begin position="146"/>
        <end position="155"/>
    </location>
</feature>
<dbReference type="AlphaFoldDB" id="A0A914B3C7"/>
<feature type="coiled-coil region" evidence="1">
    <location>
        <begin position="16"/>
        <end position="43"/>
    </location>
</feature>
<feature type="region of interest" description="Disordered" evidence="2">
    <location>
        <begin position="225"/>
        <end position="350"/>
    </location>
</feature>
<proteinExistence type="predicted"/>
<dbReference type="RefSeq" id="XP_038070309.1">
    <property type="nucleotide sequence ID" value="XM_038214381.1"/>
</dbReference>
<name>A0A914B3C7_PATMI</name>
<feature type="compositionally biased region" description="Polar residues" evidence="2">
    <location>
        <begin position="166"/>
        <end position="179"/>
    </location>
</feature>
<dbReference type="GeneID" id="119739431"/>
<dbReference type="OrthoDB" id="10015020at2759"/>
<accession>A0A914B3C7</accession>
<keyword evidence="4" id="KW-1185">Reference proteome</keyword>
<protein>
    <submittedName>
        <fullName evidence="3">Uncharacterized protein</fullName>
    </submittedName>
</protein>